<protein>
    <submittedName>
        <fullName evidence="9">FHA domain-containing protein</fullName>
    </submittedName>
</protein>
<evidence type="ECO:0000256" key="1">
    <source>
        <dbReference type="ARBA" id="ARBA00022553"/>
    </source>
</evidence>
<evidence type="ECO:0000256" key="6">
    <source>
        <dbReference type="SAM" id="Phobius"/>
    </source>
</evidence>
<dbReference type="Gene3D" id="2.60.200.20">
    <property type="match status" value="1"/>
</dbReference>
<dbReference type="InterPro" id="IPR000253">
    <property type="entry name" value="FHA_dom"/>
</dbReference>
<keyword evidence="3 4" id="KW-0067">ATP-binding</keyword>
<evidence type="ECO:0000256" key="5">
    <source>
        <dbReference type="SAM" id="MobiDB-lite"/>
    </source>
</evidence>
<dbReference type="CDD" id="cd01127">
    <property type="entry name" value="TrwB_TraG_TraD_VirD4"/>
    <property type="match status" value="1"/>
</dbReference>
<evidence type="ECO:0000259" key="7">
    <source>
        <dbReference type="PROSITE" id="PS50006"/>
    </source>
</evidence>
<dbReference type="Pfam" id="PF00498">
    <property type="entry name" value="FHA"/>
    <property type="match status" value="1"/>
</dbReference>
<feature type="domain" description="FHA" evidence="7">
    <location>
        <begin position="109"/>
        <end position="164"/>
    </location>
</feature>
<dbReference type="Proteomes" id="UP000273159">
    <property type="component" value="Unassembled WGS sequence"/>
</dbReference>
<dbReference type="SUPFAM" id="SSF49879">
    <property type="entry name" value="SMAD/FHA domain"/>
    <property type="match status" value="1"/>
</dbReference>
<dbReference type="Pfam" id="PF01580">
    <property type="entry name" value="FtsK_SpoIIIE"/>
    <property type="match status" value="1"/>
</dbReference>
<accession>A0A3B0G975</accession>
<dbReference type="PROSITE" id="PS50901">
    <property type="entry name" value="FTSK"/>
    <property type="match status" value="1"/>
</dbReference>
<dbReference type="SMART" id="SM00240">
    <property type="entry name" value="FHA"/>
    <property type="match status" value="1"/>
</dbReference>
<dbReference type="InterPro" id="IPR002543">
    <property type="entry name" value="FtsK_dom"/>
</dbReference>
<dbReference type="GO" id="GO:0005524">
    <property type="term" value="F:ATP binding"/>
    <property type="evidence" value="ECO:0007669"/>
    <property type="project" value="UniProtKB-UniRule"/>
</dbReference>
<dbReference type="EMBL" id="RBNH01000002">
    <property type="protein sequence ID" value="RKO26737.1"/>
    <property type="molecule type" value="Genomic_DNA"/>
</dbReference>
<dbReference type="CDD" id="cd00060">
    <property type="entry name" value="FHA"/>
    <property type="match status" value="1"/>
</dbReference>
<sequence length="1362" mass="143650">MTLHCTLVASPQSRLVESPIELTISAPPGASGAAVHAQLVRRFSAGGVSVEGEDLRSLRLGTKPLVNGAVLVDAGSQPVSRKLRRRPAPDPAAPIALAVHSGPGSGIVVPLRRGTYTIGRSNTRVLIQDPELSRQHARLVVTEKDIMIVDLDSANGTYVDGGRVRHAVITTASSIRCGNSGMSLVFLDVPQEVLSDAGTSVSAPLAVAGLPESGNRGVLLLTAVLPIVIGVGLAVFTGMWMFLAFAAVSAVTVVLPLAAGRRRQRDFAVRIKDAVKKDRERRQRSGPPLPLLVLAAGHPGPESPAVPGEGKVWLRLGLASQPANLKFESGIAPHAAPSAGEVPVLLNPAQPHTLFCGPQATTDAMIRSLVMQLAGYPSGRRTRIIVCGNPNGIPLPARFLPGVTLTASAEVCLQELHEGFGTRHHGVLFLTAASGTADAALVETAMQMGWQVLQFQRPDDLLIHSDVQLTERQSTLRGPHRETRFIPDLVPADVFSNFCRMLAGSPVLPGRQERDVPTVCSLAELLPLSPTATAGRWKANAGNDSLAFPVGMGAAGTHVLDLQTDGPHLLIAGTTGSGKSELLRSLTLALALSHPPDRVNFLFVDFKGGSGLGPLVGLAHCVGLLTDLSVHELDRTLSSLRAEIRFREEALAAAEVPDLAAYRSSPSSGNLPLPHLVIIIDEFRMLVDDAPEVLRELMRIAAIGRSLGLHLVMATQRPQGALTSDIRANVTSSIALRVQSGIESQDIINSPAAAGIPVNAPGRAFIARGAEPPQEFQAASIGTRDKAGTSDDVEVRLAVEHLYARSKVPPATAVVDTQTPAQAAAPLVEMLRELWCSWNGTTPRLPVAPPLPHQLSRPTDRPFPADENDRVIDIGLMDVPEQQAVRPLRWSPSRDSHLALIGSPGSGALEALELAFQELALHPVESHRYFLDSGGTFLPWAADTRTGAHVGLHELRRGVRVLERLVQEMAHRLGRPGDGVVPLAVVISGWGSWVSALRAGPLAWAEDLVQDLVRDGGRAGITVLVEGGREVVTARFCGSLPNRIYFPTGSNEDSRMAWPRMPSIAPIKGRGVAFGPIAGGGSAVCQIYDREHPGSTSRSPGGRGAPSAPKRPSSSRERPFRVEALPALITAAELKALELDSANDSASPARGNHARGNDAQGNHVQGNAAGPLHVPGKNSAEEVLIGVGGDELEPVSFGIRAGSVFVVLGGASSGKTSTLRAVQALNPSVPWVCPEGTTAAPDFWNWTLARAAAGHLPESAVLLADDADLLPPEALRDLTEIHTLGYAVILTANFSPLLPQRVPLVMEARAAGNGILLSPRSAMEGDLFGVRFDVESHPPAGRGVLIARGRSSPIQVAWAGTS</sequence>
<feature type="region of interest" description="Disordered" evidence="5">
    <location>
        <begin position="1142"/>
        <end position="1175"/>
    </location>
</feature>
<dbReference type="GO" id="GO:0003677">
    <property type="term" value="F:DNA binding"/>
    <property type="evidence" value="ECO:0007669"/>
    <property type="project" value="InterPro"/>
</dbReference>
<dbReference type="SUPFAM" id="SSF52540">
    <property type="entry name" value="P-loop containing nucleoside triphosphate hydrolases"/>
    <property type="match status" value="2"/>
</dbReference>
<feature type="transmembrane region" description="Helical" evidence="6">
    <location>
        <begin position="242"/>
        <end position="260"/>
    </location>
</feature>
<evidence type="ECO:0000256" key="3">
    <source>
        <dbReference type="ARBA" id="ARBA00022840"/>
    </source>
</evidence>
<dbReference type="InterPro" id="IPR027417">
    <property type="entry name" value="P-loop_NTPase"/>
</dbReference>
<proteinExistence type="predicted"/>
<feature type="compositionally biased region" description="Low complexity" evidence="5">
    <location>
        <begin position="1094"/>
        <end position="1112"/>
    </location>
</feature>
<evidence type="ECO:0000259" key="8">
    <source>
        <dbReference type="PROSITE" id="PS50901"/>
    </source>
</evidence>
<keyword evidence="1" id="KW-0597">Phosphoprotein</keyword>
<feature type="binding site" evidence="4">
    <location>
        <begin position="573"/>
        <end position="580"/>
    </location>
    <ligand>
        <name>ATP</name>
        <dbReference type="ChEBI" id="CHEBI:30616"/>
    </ligand>
</feature>
<dbReference type="InterPro" id="IPR050206">
    <property type="entry name" value="FtsK/SpoIIIE/SftA"/>
</dbReference>
<dbReference type="Gene3D" id="3.40.50.300">
    <property type="entry name" value="P-loop containing nucleotide triphosphate hydrolases"/>
    <property type="match status" value="2"/>
</dbReference>
<keyword evidence="6" id="KW-0472">Membrane</keyword>
<dbReference type="RefSeq" id="WP_120691473.1">
    <property type="nucleotide sequence ID" value="NZ_RBNH01000002.1"/>
</dbReference>
<evidence type="ECO:0000313" key="9">
    <source>
        <dbReference type="EMBL" id="RKO26737.1"/>
    </source>
</evidence>
<dbReference type="InterPro" id="IPR003593">
    <property type="entry name" value="AAA+_ATPase"/>
</dbReference>
<keyword evidence="6" id="KW-1133">Transmembrane helix</keyword>
<dbReference type="InterPro" id="IPR008984">
    <property type="entry name" value="SMAD_FHA_dom_sf"/>
</dbReference>
<evidence type="ECO:0000313" key="10">
    <source>
        <dbReference type="Proteomes" id="UP000273159"/>
    </source>
</evidence>
<feature type="region of interest" description="Disordered" evidence="5">
    <location>
        <begin position="1090"/>
        <end position="1120"/>
    </location>
</feature>
<comment type="caution">
    <text evidence="9">The sequence shown here is derived from an EMBL/GenBank/DDBJ whole genome shotgun (WGS) entry which is preliminary data.</text>
</comment>
<dbReference type="SMART" id="SM00382">
    <property type="entry name" value="AAA"/>
    <property type="match status" value="2"/>
</dbReference>
<reference evidence="10" key="2">
    <citation type="submission" date="2018-10" db="EMBL/GenBank/DDBJ databases">
        <authorList>
            <person name="Wang Y."/>
            <person name="Wang J."/>
            <person name="Yang X."/>
            <person name="Wang Z."/>
            <person name="Huang Y."/>
        </authorList>
    </citation>
    <scope>NUCLEOTIDE SEQUENCE [LARGE SCALE GENOMIC DNA]</scope>
    <source>
        <strain evidence="10">J015</strain>
    </source>
</reference>
<name>A0A3B0G975_PSEPS</name>
<dbReference type="PANTHER" id="PTHR22683:SF1">
    <property type="entry name" value="TYPE VII SECRETION SYSTEM PROTEIN ESSC"/>
    <property type="match status" value="1"/>
</dbReference>
<feature type="transmembrane region" description="Helical" evidence="6">
    <location>
        <begin position="218"/>
        <end position="236"/>
    </location>
</feature>
<dbReference type="PROSITE" id="PS50006">
    <property type="entry name" value="FHA_DOMAIN"/>
    <property type="match status" value="1"/>
</dbReference>
<dbReference type="PANTHER" id="PTHR22683">
    <property type="entry name" value="SPORULATION PROTEIN RELATED"/>
    <property type="match status" value="1"/>
</dbReference>
<keyword evidence="6" id="KW-0812">Transmembrane</keyword>
<evidence type="ECO:0000256" key="4">
    <source>
        <dbReference type="PROSITE-ProRule" id="PRU00289"/>
    </source>
</evidence>
<feature type="domain" description="FtsK" evidence="8">
    <location>
        <begin position="555"/>
        <end position="745"/>
    </location>
</feature>
<reference evidence="9 10" key="1">
    <citation type="submission" date="2018-10" db="EMBL/GenBank/DDBJ databases">
        <title>Genome-guide identification and characterization of bacteria that degrade polycyclic aromatic hydrocarbons and resist hexavalent chromium simultaneously.</title>
        <authorList>
            <person name="Feng H."/>
        </authorList>
    </citation>
    <scope>NUCLEOTIDE SEQUENCE [LARGE SCALE GENOMIC DNA]</scope>
    <source>
        <strain evidence="9 10">J015</strain>
    </source>
</reference>
<gene>
    <name evidence="9" type="ORF">D7Z96_02865</name>
</gene>
<evidence type="ECO:0000256" key="2">
    <source>
        <dbReference type="ARBA" id="ARBA00022741"/>
    </source>
</evidence>
<keyword evidence="2 4" id="KW-0547">Nucleotide-binding</keyword>
<organism evidence="9 10">
    <name type="scientific">Pseudarthrobacter phenanthrenivorans</name>
    <name type="common">Arthrobacter phenanthrenivorans</name>
    <dbReference type="NCBI Taxonomy" id="361575"/>
    <lineage>
        <taxon>Bacteria</taxon>
        <taxon>Bacillati</taxon>
        <taxon>Actinomycetota</taxon>
        <taxon>Actinomycetes</taxon>
        <taxon>Micrococcales</taxon>
        <taxon>Micrococcaceae</taxon>
        <taxon>Pseudarthrobacter</taxon>
    </lineage>
</organism>